<dbReference type="PANTHER" id="PTHR30535">
    <property type="entry name" value="VITAMIN B12-BINDING PROTEIN"/>
    <property type="match status" value="1"/>
</dbReference>
<protein>
    <submittedName>
        <fullName evidence="3">Vitamin B12-binding protein</fullName>
    </submittedName>
</protein>
<dbReference type="RefSeq" id="WP_066971567.1">
    <property type="nucleotide sequence ID" value="NZ_LWMT01000098.1"/>
</dbReference>
<dbReference type="Gene3D" id="1.20.58.2180">
    <property type="match status" value="1"/>
</dbReference>
<sequence length="360" mass="40770">MKAKTILPLIGILLILGVIFTYYSVENVSPEGDMTINDMVGRTITVPKVTEKIIATSPPMTTLVYILDPDLIVGLNYEWTPEELTHIPSKYKNITVVGGWYGRQDGDYEEMLKVNPDIIIETGMGDVDKSDVDLRQEQFGKIPVVGVLDTSNLTEIDSSIEFMGKLLKKEDKANKLIEFKKKYYDKVEDVTSSIPDSDKRKVYYAEGPDGLKTDPSGTYHSQLIDICGGINVADIPVQEGVGEVPVTMEQVIKWNPDVIITTDANFYNNTYNNPNWKDVKAIKNKEVYLSPSSPFNWFDRPPGANCIIGIPWTAKVLYPYKFNDVNLKEITKEFYSEFYHYELNDEEVKNILKNSGLKDF</sequence>
<dbReference type="Proteomes" id="UP000077066">
    <property type="component" value="Unassembled WGS sequence"/>
</dbReference>
<dbReference type="Pfam" id="PF01497">
    <property type="entry name" value="Peripla_BP_2"/>
    <property type="match status" value="1"/>
</dbReference>
<keyword evidence="1" id="KW-0812">Transmembrane</keyword>
<reference evidence="3 4" key="1">
    <citation type="submission" date="2016-04" db="EMBL/GenBank/DDBJ databases">
        <title>Genome sequence of Methanobrevibacter filiformis DSM 11501.</title>
        <authorList>
            <person name="Poehlein A."/>
            <person name="Seedorf H."/>
            <person name="Daniel R."/>
        </authorList>
    </citation>
    <scope>NUCLEOTIDE SEQUENCE [LARGE SCALE GENOMIC DNA]</scope>
    <source>
        <strain evidence="3 4">DSM 11501</strain>
    </source>
</reference>
<dbReference type="InterPro" id="IPR050902">
    <property type="entry name" value="ABC_Transporter_SBP"/>
</dbReference>
<dbReference type="STRING" id="55758.MBFIL_06990"/>
<feature type="domain" description="Fe/B12 periplasmic-binding" evidence="2">
    <location>
        <begin position="52"/>
        <end position="321"/>
    </location>
</feature>
<keyword evidence="4" id="KW-1185">Reference proteome</keyword>
<accession>A0A166DB19</accession>
<keyword evidence="1" id="KW-0472">Membrane</keyword>
<dbReference type="PROSITE" id="PS50983">
    <property type="entry name" value="FE_B12_PBP"/>
    <property type="match status" value="1"/>
</dbReference>
<name>A0A166DB19_9EURY</name>
<evidence type="ECO:0000313" key="3">
    <source>
        <dbReference type="EMBL" id="KZX15398.1"/>
    </source>
</evidence>
<proteinExistence type="predicted"/>
<keyword evidence="1" id="KW-1133">Transmembrane helix</keyword>
<dbReference type="EMBL" id="LWMT01000098">
    <property type="protein sequence ID" value="KZX15398.1"/>
    <property type="molecule type" value="Genomic_DNA"/>
</dbReference>
<dbReference type="Gene3D" id="3.40.50.1980">
    <property type="entry name" value="Nitrogenase molybdenum iron protein domain"/>
    <property type="match status" value="2"/>
</dbReference>
<dbReference type="PANTHER" id="PTHR30535:SF34">
    <property type="entry name" value="MOLYBDATE-BINDING PROTEIN MOLA"/>
    <property type="match status" value="1"/>
</dbReference>
<dbReference type="SUPFAM" id="SSF53807">
    <property type="entry name" value="Helical backbone' metal receptor"/>
    <property type="match status" value="1"/>
</dbReference>
<dbReference type="OrthoDB" id="24039at2157"/>
<dbReference type="InterPro" id="IPR002491">
    <property type="entry name" value="ABC_transptr_periplasmic_BD"/>
</dbReference>
<dbReference type="PATRIC" id="fig|55758.3.peg.780"/>
<dbReference type="CDD" id="cd01147">
    <property type="entry name" value="HemV-2"/>
    <property type="match status" value="1"/>
</dbReference>
<feature type="transmembrane region" description="Helical" evidence="1">
    <location>
        <begin position="7"/>
        <end position="25"/>
    </location>
</feature>
<gene>
    <name evidence="3" type="primary">btuF_1</name>
    <name evidence="3" type="ORF">MBFIL_06990</name>
</gene>
<organism evidence="3 4">
    <name type="scientific">Methanobrevibacter filiformis</name>
    <dbReference type="NCBI Taxonomy" id="55758"/>
    <lineage>
        <taxon>Archaea</taxon>
        <taxon>Methanobacteriati</taxon>
        <taxon>Methanobacteriota</taxon>
        <taxon>Methanomada group</taxon>
        <taxon>Methanobacteria</taxon>
        <taxon>Methanobacteriales</taxon>
        <taxon>Methanobacteriaceae</taxon>
        <taxon>Methanobrevibacter</taxon>
    </lineage>
</organism>
<evidence type="ECO:0000256" key="1">
    <source>
        <dbReference type="SAM" id="Phobius"/>
    </source>
</evidence>
<evidence type="ECO:0000259" key="2">
    <source>
        <dbReference type="PROSITE" id="PS50983"/>
    </source>
</evidence>
<dbReference type="AlphaFoldDB" id="A0A166DB19"/>
<evidence type="ECO:0000313" key="4">
    <source>
        <dbReference type="Proteomes" id="UP000077066"/>
    </source>
</evidence>
<comment type="caution">
    <text evidence="3">The sequence shown here is derived from an EMBL/GenBank/DDBJ whole genome shotgun (WGS) entry which is preliminary data.</text>
</comment>